<dbReference type="PROSITE" id="PS00134">
    <property type="entry name" value="TRYPSIN_HIS"/>
    <property type="match status" value="1"/>
</dbReference>
<dbReference type="EC" id="3.4.21.-" evidence="6"/>
<evidence type="ECO:0000313" key="9">
    <source>
        <dbReference type="Proteomes" id="UP000823486"/>
    </source>
</evidence>
<dbReference type="Gene3D" id="2.40.10.10">
    <property type="entry name" value="Trypsin-like serine proteases"/>
    <property type="match status" value="2"/>
</dbReference>
<evidence type="ECO:0000256" key="5">
    <source>
        <dbReference type="ARBA" id="ARBA00022825"/>
    </source>
</evidence>
<gene>
    <name evidence="8" type="ORF">JOC77_003162</name>
</gene>
<dbReference type="Proteomes" id="UP000823486">
    <property type="component" value="Unassembled WGS sequence"/>
</dbReference>
<dbReference type="InterPro" id="IPR001254">
    <property type="entry name" value="Trypsin_dom"/>
</dbReference>
<evidence type="ECO:0000256" key="6">
    <source>
        <dbReference type="RuleBase" id="RU004296"/>
    </source>
</evidence>
<evidence type="ECO:0000256" key="2">
    <source>
        <dbReference type="ARBA" id="ARBA00022670"/>
    </source>
</evidence>
<dbReference type="InterPro" id="IPR009003">
    <property type="entry name" value="Peptidase_S1_PA"/>
</dbReference>
<feature type="signal peptide" evidence="6">
    <location>
        <begin position="1"/>
        <end position="25"/>
    </location>
</feature>
<dbReference type="SUPFAM" id="SSF50494">
    <property type="entry name" value="Trypsin-like serine proteases"/>
    <property type="match status" value="1"/>
</dbReference>
<organism evidence="8 9">
    <name type="scientific">Peribacillus deserti</name>
    <dbReference type="NCBI Taxonomy" id="673318"/>
    <lineage>
        <taxon>Bacteria</taxon>
        <taxon>Bacillati</taxon>
        <taxon>Bacillota</taxon>
        <taxon>Bacilli</taxon>
        <taxon>Bacillales</taxon>
        <taxon>Bacillaceae</taxon>
        <taxon>Peribacillus</taxon>
    </lineage>
</organism>
<keyword evidence="5 6" id="KW-0720">Serine protease</keyword>
<keyword evidence="2 6" id="KW-0645">Protease</keyword>
<evidence type="ECO:0000256" key="1">
    <source>
        <dbReference type="ARBA" id="ARBA00008764"/>
    </source>
</evidence>
<evidence type="ECO:0000259" key="7">
    <source>
        <dbReference type="Pfam" id="PF00089"/>
    </source>
</evidence>
<accession>A0ABS2QKN0</accession>
<dbReference type="RefSeq" id="WP_204544659.1">
    <property type="nucleotide sequence ID" value="NZ_JAFBFI010000015.1"/>
</dbReference>
<dbReference type="InterPro" id="IPR018114">
    <property type="entry name" value="TRYPSIN_HIS"/>
</dbReference>
<dbReference type="InterPro" id="IPR008256">
    <property type="entry name" value="Peptidase_S1B"/>
</dbReference>
<dbReference type="EMBL" id="JAFBFI010000015">
    <property type="protein sequence ID" value="MBM7693718.1"/>
    <property type="molecule type" value="Genomic_DNA"/>
</dbReference>
<comment type="similarity">
    <text evidence="1 6">Belongs to the peptidase S1B family.</text>
</comment>
<protein>
    <recommendedName>
        <fullName evidence="6">Serine protease</fullName>
        <ecNumber evidence="6">3.4.21.-</ecNumber>
    </recommendedName>
</protein>
<evidence type="ECO:0000256" key="3">
    <source>
        <dbReference type="ARBA" id="ARBA00022729"/>
    </source>
</evidence>
<reference evidence="8 9" key="1">
    <citation type="submission" date="2021-01" db="EMBL/GenBank/DDBJ databases">
        <title>Genomic Encyclopedia of Type Strains, Phase IV (KMG-IV): sequencing the most valuable type-strain genomes for metagenomic binning, comparative biology and taxonomic classification.</title>
        <authorList>
            <person name="Goeker M."/>
        </authorList>
    </citation>
    <scope>NUCLEOTIDE SEQUENCE [LARGE SCALE GENOMIC DNA]</scope>
    <source>
        <strain evidence="8 9">DSM 105482</strain>
    </source>
</reference>
<comment type="caution">
    <text evidence="8">The sequence shown here is derived from an EMBL/GenBank/DDBJ whole genome shotgun (WGS) entry which is preliminary data.</text>
</comment>
<feature type="domain" description="Peptidase S1" evidence="7">
    <location>
        <begin position="127"/>
        <end position="313"/>
    </location>
</feature>
<feature type="chain" id="PRO_5044960725" description="Serine protease" evidence="6">
    <location>
        <begin position="26"/>
        <end position="332"/>
    </location>
</feature>
<evidence type="ECO:0000313" key="8">
    <source>
        <dbReference type="EMBL" id="MBM7693718.1"/>
    </source>
</evidence>
<dbReference type="Pfam" id="PF00089">
    <property type="entry name" value="Trypsin"/>
    <property type="match status" value="1"/>
</dbReference>
<name>A0ABS2QKN0_9BACI</name>
<sequence>MKRISFFCMSLLLVASFISPLQSNAATETTVNTGNQNDSIELPKLEKEKVDNLIEKLHKDKQKPVKTFSLAEKEKIKSLKNGHASVSSQGDILEGENSVLFNGDNSVAEQEINALATDNRVKVTNTTVAPYNSMAQIDFYDGNNGYTCSGTFLDKDTVLTAAHCVYDTYNNKFYSGWVAYPGENGTTLPYGGWSSTKAYVPVGWINATPSNSESVYLGDVQYDYAVIKVNSSHSYSLPLSSTSGIGNSIISHGYPADKGTGTGYYYLYKSTGTINDVQYNAIIHSSYVTGGMSGGPILRSGSVISVNSTSSWGAKFGSVQVNAINDWKNLPY</sequence>
<dbReference type="PANTHER" id="PTHR15462:SF8">
    <property type="entry name" value="SERINE PROTEASE"/>
    <property type="match status" value="1"/>
</dbReference>
<dbReference type="InterPro" id="IPR043504">
    <property type="entry name" value="Peptidase_S1_PA_chymotrypsin"/>
</dbReference>
<keyword evidence="9" id="KW-1185">Reference proteome</keyword>
<evidence type="ECO:0000256" key="4">
    <source>
        <dbReference type="ARBA" id="ARBA00022801"/>
    </source>
</evidence>
<dbReference type="PANTHER" id="PTHR15462">
    <property type="entry name" value="SERINE PROTEASE"/>
    <property type="match status" value="1"/>
</dbReference>
<dbReference type="InterPro" id="IPR050966">
    <property type="entry name" value="Glutamyl_endopeptidase"/>
</dbReference>
<keyword evidence="3 6" id="KW-0732">Signal</keyword>
<proteinExistence type="inferred from homology"/>
<keyword evidence="4 6" id="KW-0378">Hydrolase</keyword>
<dbReference type="PRINTS" id="PR00839">
    <property type="entry name" value="V8PROTEASE"/>
</dbReference>